<keyword evidence="1" id="KW-0614">Plasmid</keyword>
<dbReference type="EMBL" id="LR027520">
    <property type="protein sequence ID" value="VCU54970.1"/>
    <property type="molecule type" value="Genomic_DNA"/>
</dbReference>
<protein>
    <submittedName>
        <fullName evidence="1">Uncharacterized protein</fullName>
    </submittedName>
</protein>
<reference evidence="1 2" key="1">
    <citation type="submission" date="2018-10" db="EMBL/GenBank/DDBJ databases">
        <authorList>
            <person name="Peiro R."/>
            <person name="Begona"/>
            <person name="Cbmso G."/>
            <person name="Lopez M."/>
            <person name="Gonzalez S."/>
            <person name="Sacristan E."/>
            <person name="Castillo E."/>
        </authorList>
    </citation>
    <scope>NUCLEOTIDE SEQUENCE [LARGE SCALE GENOMIC DNA]</scope>
    <source>
        <strain evidence="1">TTHNAR1</strain>
        <plasmid evidence="2">4</plasmid>
    </source>
</reference>
<geneLocation type="plasmid" evidence="1 2">
    <name>4</name>
</geneLocation>
<gene>
    <name evidence="1" type="ORF">TTHNP4_00433</name>
</gene>
<name>A0A3P4AVX8_THETH</name>
<evidence type="ECO:0000313" key="1">
    <source>
        <dbReference type="EMBL" id="VCU54970.1"/>
    </source>
</evidence>
<dbReference type="AlphaFoldDB" id="A0A3P4AVX8"/>
<dbReference type="Proteomes" id="UP000279841">
    <property type="component" value="Plasmid 4"/>
</dbReference>
<accession>A0A3P4AVX8</accession>
<organism evidence="1 2">
    <name type="scientific">Thermus thermophilus</name>
    <dbReference type="NCBI Taxonomy" id="274"/>
    <lineage>
        <taxon>Bacteria</taxon>
        <taxon>Thermotogati</taxon>
        <taxon>Deinococcota</taxon>
        <taxon>Deinococci</taxon>
        <taxon>Thermales</taxon>
        <taxon>Thermaceae</taxon>
        <taxon>Thermus</taxon>
    </lineage>
</organism>
<sequence>MKNYLFLRAFFKAALLLLLLGKPVPESLEAAFRGARW</sequence>
<proteinExistence type="predicted"/>
<evidence type="ECO:0000313" key="2">
    <source>
        <dbReference type="Proteomes" id="UP000279841"/>
    </source>
</evidence>